<dbReference type="AlphaFoldDB" id="A0AAN6MY20"/>
<gene>
    <name evidence="1" type="ORF">QBC46DRAFT_273969</name>
</gene>
<accession>A0AAN6MY20</accession>
<organism evidence="1 2">
    <name type="scientific">Diplogelasinospora grovesii</name>
    <dbReference type="NCBI Taxonomy" id="303347"/>
    <lineage>
        <taxon>Eukaryota</taxon>
        <taxon>Fungi</taxon>
        <taxon>Dikarya</taxon>
        <taxon>Ascomycota</taxon>
        <taxon>Pezizomycotina</taxon>
        <taxon>Sordariomycetes</taxon>
        <taxon>Sordariomycetidae</taxon>
        <taxon>Sordariales</taxon>
        <taxon>Diplogelasinosporaceae</taxon>
        <taxon>Diplogelasinospora</taxon>
    </lineage>
</organism>
<comment type="caution">
    <text evidence="1">The sequence shown here is derived from an EMBL/GenBank/DDBJ whole genome shotgun (WGS) entry which is preliminary data.</text>
</comment>
<sequence>PFGQRTISFDDVYRNGNAPYKHIIIEHPPNSGDFYILKCNEHSVHFNQNPLASAAKHLYSSQHGHISKEYATALKVLSYLVINYDVQLAIKNNSVVKKAFAEGY</sequence>
<dbReference type="Proteomes" id="UP001303473">
    <property type="component" value="Unassembled WGS sequence"/>
</dbReference>
<feature type="non-terminal residue" evidence="1">
    <location>
        <position position="1"/>
    </location>
</feature>
<evidence type="ECO:0000313" key="1">
    <source>
        <dbReference type="EMBL" id="KAK3934343.1"/>
    </source>
</evidence>
<reference evidence="2" key="1">
    <citation type="journal article" date="2023" name="Mol. Phylogenet. Evol.">
        <title>Genome-scale phylogeny and comparative genomics of the fungal order Sordariales.</title>
        <authorList>
            <person name="Hensen N."/>
            <person name="Bonometti L."/>
            <person name="Westerberg I."/>
            <person name="Brannstrom I.O."/>
            <person name="Guillou S."/>
            <person name="Cros-Aarteil S."/>
            <person name="Calhoun S."/>
            <person name="Haridas S."/>
            <person name="Kuo A."/>
            <person name="Mondo S."/>
            <person name="Pangilinan J."/>
            <person name="Riley R."/>
            <person name="LaButti K."/>
            <person name="Andreopoulos B."/>
            <person name="Lipzen A."/>
            <person name="Chen C."/>
            <person name="Yan M."/>
            <person name="Daum C."/>
            <person name="Ng V."/>
            <person name="Clum A."/>
            <person name="Steindorff A."/>
            <person name="Ohm R.A."/>
            <person name="Martin F."/>
            <person name="Silar P."/>
            <person name="Natvig D.O."/>
            <person name="Lalanne C."/>
            <person name="Gautier V."/>
            <person name="Ament-Velasquez S.L."/>
            <person name="Kruys A."/>
            <person name="Hutchinson M.I."/>
            <person name="Powell A.J."/>
            <person name="Barry K."/>
            <person name="Miller A.N."/>
            <person name="Grigoriev I.V."/>
            <person name="Debuchy R."/>
            <person name="Gladieux P."/>
            <person name="Hiltunen Thoren M."/>
            <person name="Johannesson H."/>
        </authorList>
    </citation>
    <scope>NUCLEOTIDE SEQUENCE [LARGE SCALE GENOMIC DNA]</scope>
    <source>
        <strain evidence="2">CBS 340.73</strain>
    </source>
</reference>
<proteinExistence type="predicted"/>
<evidence type="ECO:0000313" key="2">
    <source>
        <dbReference type="Proteomes" id="UP001303473"/>
    </source>
</evidence>
<keyword evidence="2" id="KW-1185">Reference proteome</keyword>
<dbReference type="EMBL" id="MU854000">
    <property type="protein sequence ID" value="KAK3934343.1"/>
    <property type="molecule type" value="Genomic_DNA"/>
</dbReference>
<protein>
    <submittedName>
        <fullName evidence="1">Uncharacterized protein</fullName>
    </submittedName>
</protein>
<name>A0AAN6MY20_9PEZI</name>